<accession>A0A164XSP4</accession>
<reference evidence="14 15" key="1">
    <citation type="journal article" date="2016" name="Mol. Biol. Evol.">
        <title>Comparative Genomics of Early-Diverging Mushroom-Forming Fungi Provides Insights into the Origins of Lignocellulose Decay Capabilities.</title>
        <authorList>
            <person name="Nagy L.G."/>
            <person name="Riley R."/>
            <person name="Tritt A."/>
            <person name="Adam C."/>
            <person name="Daum C."/>
            <person name="Floudas D."/>
            <person name="Sun H."/>
            <person name="Yadav J.S."/>
            <person name="Pangilinan J."/>
            <person name="Larsson K.H."/>
            <person name="Matsuura K."/>
            <person name="Barry K."/>
            <person name="Labutti K."/>
            <person name="Kuo R."/>
            <person name="Ohm R.A."/>
            <person name="Bhattacharya S.S."/>
            <person name="Shirouzu T."/>
            <person name="Yoshinaga Y."/>
            <person name="Martin F.M."/>
            <person name="Grigoriev I.V."/>
            <person name="Hibbett D.S."/>
        </authorList>
    </citation>
    <scope>NUCLEOTIDE SEQUENCE [LARGE SCALE GENOMIC DNA]</scope>
    <source>
        <strain evidence="14 15">HHB9708</strain>
    </source>
</reference>
<dbReference type="AlphaFoldDB" id="A0A164XSP4"/>
<evidence type="ECO:0000256" key="11">
    <source>
        <dbReference type="SAM" id="MobiDB-lite"/>
    </source>
</evidence>
<keyword evidence="2" id="KW-0813">Transport</keyword>
<evidence type="ECO:0000259" key="13">
    <source>
        <dbReference type="Pfam" id="PF03908"/>
    </source>
</evidence>
<keyword evidence="15" id="KW-1185">Reference proteome</keyword>
<dbReference type="GO" id="GO:0005484">
    <property type="term" value="F:SNAP receptor activity"/>
    <property type="evidence" value="ECO:0007669"/>
    <property type="project" value="InterPro"/>
</dbReference>
<evidence type="ECO:0000256" key="10">
    <source>
        <dbReference type="SAM" id="Coils"/>
    </source>
</evidence>
<evidence type="ECO:0000256" key="6">
    <source>
        <dbReference type="ARBA" id="ARBA00022989"/>
    </source>
</evidence>
<feature type="compositionally biased region" description="Low complexity" evidence="11">
    <location>
        <begin position="390"/>
        <end position="409"/>
    </location>
</feature>
<dbReference type="Proteomes" id="UP000076722">
    <property type="component" value="Unassembled WGS sequence"/>
</dbReference>
<evidence type="ECO:0000256" key="7">
    <source>
        <dbReference type="ARBA" id="ARBA00023054"/>
    </source>
</evidence>
<keyword evidence="6 12" id="KW-1133">Transmembrane helix</keyword>
<dbReference type="InterPro" id="IPR056173">
    <property type="entry name" value="Sec20_C"/>
</dbReference>
<evidence type="ECO:0000256" key="9">
    <source>
        <dbReference type="ARBA" id="ARBA00037934"/>
    </source>
</evidence>
<keyword evidence="8 12" id="KW-0472">Membrane</keyword>
<feature type="region of interest" description="Disordered" evidence="11">
    <location>
        <begin position="390"/>
        <end position="424"/>
    </location>
</feature>
<evidence type="ECO:0000256" key="4">
    <source>
        <dbReference type="ARBA" id="ARBA00022824"/>
    </source>
</evidence>
<keyword evidence="7 10" id="KW-0175">Coiled coil</keyword>
<comment type="subcellular location">
    <subcellularLocation>
        <location evidence="1">Endoplasmic reticulum membrane</location>
        <topology evidence="1">Single-pass type IV membrane protein</topology>
    </subcellularLocation>
</comment>
<proteinExistence type="inferred from homology"/>
<feature type="region of interest" description="Disordered" evidence="11">
    <location>
        <begin position="331"/>
        <end position="358"/>
    </location>
</feature>
<evidence type="ECO:0000313" key="15">
    <source>
        <dbReference type="Proteomes" id="UP000076722"/>
    </source>
</evidence>
<dbReference type="PANTHER" id="PTHR12825:SF0">
    <property type="entry name" value="VESICLE TRANSPORT PROTEIN SEC20"/>
    <property type="match status" value="1"/>
</dbReference>
<evidence type="ECO:0000256" key="8">
    <source>
        <dbReference type="ARBA" id="ARBA00023136"/>
    </source>
</evidence>
<dbReference type="InterPro" id="IPR005606">
    <property type="entry name" value="Sec20"/>
</dbReference>
<evidence type="ECO:0000256" key="5">
    <source>
        <dbReference type="ARBA" id="ARBA00022892"/>
    </source>
</evidence>
<dbReference type="Pfam" id="PF03908">
    <property type="entry name" value="Sec20"/>
    <property type="match status" value="1"/>
</dbReference>
<keyword evidence="4" id="KW-0256">Endoplasmic reticulum</keyword>
<evidence type="ECO:0000256" key="1">
    <source>
        <dbReference type="ARBA" id="ARBA00004163"/>
    </source>
</evidence>
<evidence type="ECO:0000313" key="14">
    <source>
        <dbReference type="EMBL" id="KZS96253.1"/>
    </source>
</evidence>
<name>A0A164XSP4_9AGAM</name>
<feature type="compositionally biased region" description="Low complexity" evidence="11">
    <location>
        <begin position="331"/>
        <end position="349"/>
    </location>
</feature>
<organism evidence="14 15">
    <name type="scientific">Sistotremastrum niveocremeum HHB9708</name>
    <dbReference type="NCBI Taxonomy" id="1314777"/>
    <lineage>
        <taxon>Eukaryota</taxon>
        <taxon>Fungi</taxon>
        <taxon>Dikarya</taxon>
        <taxon>Basidiomycota</taxon>
        <taxon>Agaricomycotina</taxon>
        <taxon>Agaricomycetes</taxon>
        <taxon>Sistotremastrales</taxon>
        <taxon>Sistotremastraceae</taxon>
        <taxon>Sertulicium</taxon>
        <taxon>Sertulicium niveocremeum</taxon>
    </lineage>
</organism>
<dbReference type="STRING" id="1314777.A0A164XSP4"/>
<feature type="domain" description="Sec20 C-terminal" evidence="13">
    <location>
        <begin position="145"/>
        <end position="235"/>
    </location>
</feature>
<evidence type="ECO:0000256" key="12">
    <source>
        <dbReference type="SAM" id="Phobius"/>
    </source>
</evidence>
<dbReference type="GO" id="GO:0031201">
    <property type="term" value="C:SNARE complex"/>
    <property type="evidence" value="ECO:0007669"/>
    <property type="project" value="TreeGrafter"/>
</dbReference>
<keyword evidence="5" id="KW-0931">ER-Golgi transport</keyword>
<dbReference type="GO" id="GO:0006890">
    <property type="term" value="P:retrograde vesicle-mediated transport, Golgi to endoplasmic reticulum"/>
    <property type="evidence" value="ECO:0007669"/>
    <property type="project" value="InterPro"/>
</dbReference>
<sequence>MAPVPVTLSTTSSTLIASLTRLTADIQSFQLPRLSDCAGPLSIQQRYAAELRDDLEKVRVGIEKLDVGAEDEESAKARAEVRERARELEATLSELRKDFRAALLTSKKTIDSQSASNRAELLRAAQSNPQSERNGKSGDDILMATADNVTETMRRTVALMQTELERSVLSTQLLESSTATLQATSSQHTTLSSILLSSQSLIKSLERADWIDRLLILSSLAFFFLVVGWILKARIVDRAVRVGFWWTRFLPSFSSLGLGLGGGEKEVLDMLERGRRLEGVVEEVKSVAATATGTGGTVDALVQSVTTALSLSIPTASTVASLLSSASPASASIDDSTSSSSASASESSAFGEPGSTHSSASATLILATEYGDGSVSDSLIDEILESIHESTPALSPSSSISSSNELPTPEHSTLQPQPQAHDEL</sequence>
<feature type="coiled-coil region" evidence="10">
    <location>
        <begin position="78"/>
        <end position="105"/>
    </location>
</feature>
<dbReference type="OrthoDB" id="46868at2759"/>
<protein>
    <submittedName>
        <fullName evidence="14">Sec20-domain-containing protein</fullName>
    </submittedName>
</protein>
<dbReference type="GO" id="GO:0005789">
    <property type="term" value="C:endoplasmic reticulum membrane"/>
    <property type="evidence" value="ECO:0007669"/>
    <property type="project" value="UniProtKB-SubCell"/>
</dbReference>
<feature type="transmembrane region" description="Helical" evidence="12">
    <location>
        <begin position="210"/>
        <end position="231"/>
    </location>
</feature>
<dbReference type="EMBL" id="KV419399">
    <property type="protein sequence ID" value="KZS96253.1"/>
    <property type="molecule type" value="Genomic_DNA"/>
</dbReference>
<evidence type="ECO:0000256" key="3">
    <source>
        <dbReference type="ARBA" id="ARBA00022692"/>
    </source>
</evidence>
<comment type="similarity">
    <text evidence="9">Belongs to the SEC20 family.</text>
</comment>
<evidence type="ECO:0000256" key="2">
    <source>
        <dbReference type="ARBA" id="ARBA00022448"/>
    </source>
</evidence>
<gene>
    <name evidence="14" type="ORF">SISNIDRAFT_463765</name>
</gene>
<keyword evidence="3 12" id="KW-0812">Transmembrane</keyword>
<dbReference type="PANTHER" id="PTHR12825">
    <property type="entry name" value="BNIP1-RELATED"/>
    <property type="match status" value="1"/>
</dbReference>